<organism evidence="3 4">
    <name type="scientific">Corchorus olitorius</name>
    <dbReference type="NCBI Taxonomy" id="93759"/>
    <lineage>
        <taxon>Eukaryota</taxon>
        <taxon>Viridiplantae</taxon>
        <taxon>Streptophyta</taxon>
        <taxon>Embryophyta</taxon>
        <taxon>Tracheophyta</taxon>
        <taxon>Spermatophyta</taxon>
        <taxon>Magnoliopsida</taxon>
        <taxon>eudicotyledons</taxon>
        <taxon>Gunneridae</taxon>
        <taxon>Pentapetalae</taxon>
        <taxon>rosids</taxon>
        <taxon>malvids</taxon>
        <taxon>Malvales</taxon>
        <taxon>Malvaceae</taxon>
        <taxon>Grewioideae</taxon>
        <taxon>Apeibeae</taxon>
        <taxon>Corchorus</taxon>
    </lineage>
</organism>
<dbReference type="PANTHER" id="PTHR47723:SF24">
    <property type="entry name" value="RNASE H TYPE-1 DOMAIN-CONTAINING PROTEIN"/>
    <property type="match status" value="1"/>
</dbReference>
<evidence type="ECO:0000259" key="2">
    <source>
        <dbReference type="Pfam" id="PF13966"/>
    </source>
</evidence>
<gene>
    <name evidence="3" type="ORF">COLO4_22232</name>
</gene>
<dbReference type="InterPro" id="IPR026960">
    <property type="entry name" value="RVT-Znf"/>
</dbReference>
<sequence length="341" mass="38664">MIEESGPTTLGQYSVKSGYYAIKCNAVTSQNPNKASSSHRIDKDLWNIVWNINCPKKIRTFLWRCCRNALPTAVGLYKRNCRASGICSICGQYDETIEHLLLSCDWTRGIWLSICGLQIDKQSISTFDDWLASVVKKLQGLSDAGQMILMKIAFTYWIIWKVRCEVVITHVELQPDRVVYRLQRAIGEYELAKFIAATRNVKNNEVGSDHHTWTKPDEGFLKLNSDGSFYASERSAGIGVVIRNHEGQVIDAYGKKVSACSALSVEALALRDAALLAVQRDYMKVCFEIDSSELLRNITCTRFEHLDWRISPIILDIQSLLHSFENQQVRKINRSANKAAY</sequence>
<feature type="domain" description="Reverse transcriptase zinc-binding" evidence="2">
    <location>
        <begin position="37"/>
        <end position="111"/>
    </location>
</feature>
<reference evidence="4" key="1">
    <citation type="submission" date="2013-09" db="EMBL/GenBank/DDBJ databases">
        <title>Corchorus olitorius genome sequencing.</title>
        <authorList>
            <person name="Alam M."/>
            <person name="Haque M.S."/>
            <person name="Islam M.S."/>
            <person name="Emdad E.M."/>
            <person name="Islam M.M."/>
            <person name="Ahmed B."/>
            <person name="Halim A."/>
            <person name="Hossen Q.M.M."/>
            <person name="Hossain M.Z."/>
            <person name="Ahmed R."/>
            <person name="Khan M.M."/>
            <person name="Islam R."/>
            <person name="Rashid M.M."/>
            <person name="Khan S.A."/>
            <person name="Rahman M.S."/>
            <person name="Alam M."/>
            <person name="Yahiya A.S."/>
            <person name="Khan M.S."/>
            <person name="Azam M.S."/>
            <person name="Haque T."/>
            <person name="Lashkar M.Z.H."/>
            <person name="Akhand A.I."/>
            <person name="Morshed G."/>
            <person name="Roy S."/>
            <person name="Uddin K.S."/>
            <person name="Rabeya T."/>
            <person name="Hossain A.S."/>
            <person name="Chowdhury A."/>
            <person name="Snigdha A.R."/>
            <person name="Mortoza M.S."/>
            <person name="Matin S.A."/>
            <person name="Hoque S.M.E."/>
            <person name="Islam M.K."/>
            <person name="Roy D.K."/>
            <person name="Haider R."/>
            <person name="Moosa M.M."/>
            <person name="Elias S.M."/>
            <person name="Hasan A.M."/>
            <person name="Jahan S."/>
            <person name="Shafiuddin M."/>
            <person name="Mahmood N."/>
            <person name="Shommy N.S."/>
        </authorList>
    </citation>
    <scope>NUCLEOTIDE SEQUENCE [LARGE SCALE GENOMIC DNA]</scope>
    <source>
        <strain evidence="4">cv. O-4</strain>
    </source>
</reference>
<evidence type="ECO:0000313" key="3">
    <source>
        <dbReference type="EMBL" id="OMO84089.1"/>
    </source>
</evidence>
<evidence type="ECO:0000313" key="4">
    <source>
        <dbReference type="Proteomes" id="UP000187203"/>
    </source>
</evidence>
<dbReference type="InterPro" id="IPR012337">
    <property type="entry name" value="RNaseH-like_sf"/>
</dbReference>
<dbReference type="STRING" id="93759.A0A1R3INC4"/>
<dbReference type="CDD" id="cd06222">
    <property type="entry name" value="RNase_H_like"/>
    <property type="match status" value="1"/>
</dbReference>
<dbReference type="GO" id="GO:0003676">
    <property type="term" value="F:nucleic acid binding"/>
    <property type="evidence" value="ECO:0007669"/>
    <property type="project" value="InterPro"/>
</dbReference>
<feature type="domain" description="RNase H type-1" evidence="1">
    <location>
        <begin position="224"/>
        <end position="341"/>
    </location>
</feature>
<dbReference type="EMBL" id="AWUE01017886">
    <property type="protein sequence ID" value="OMO84089.1"/>
    <property type="molecule type" value="Genomic_DNA"/>
</dbReference>
<dbReference type="AlphaFoldDB" id="A0A1R3INC4"/>
<dbReference type="InterPro" id="IPR044730">
    <property type="entry name" value="RNase_H-like_dom_plant"/>
</dbReference>
<name>A0A1R3INC4_9ROSI</name>
<keyword evidence="4" id="KW-1185">Reference proteome</keyword>
<dbReference type="GO" id="GO:0004523">
    <property type="term" value="F:RNA-DNA hybrid ribonuclease activity"/>
    <property type="evidence" value="ECO:0007669"/>
    <property type="project" value="InterPro"/>
</dbReference>
<evidence type="ECO:0008006" key="5">
    <source>
        <dbReference type="Google" id="ProtNLM"/>
    </source>
</evidence>
<dbReference type="Pfam" id="PF13456">
    <property type="entry name" value="RVT_3"/>
    <property type="match status" value="1"/>
</dbReference>
<proteinExistence type="predicted"/>
<dbReference type="InterPro" id="IPR053151">
    <property type="entry name" value="RNase_H-like"/>
</dbReference>
<dbReference type="InterPro" id="IPR002156">
    <property type="entry name" value="RNaseH_domain"/>
</dbReference>
<accession>A0A1R3INC4</accession>
<dbReference type="Pfam" id="PF13966">
    <property type="entry name" value="zf-RVT"/>
    <property type="match status" value="1"/>
</dbReference>
<dbReference type="OrthoDB" id="1748441at2759"/>
<dbReference type="SUPFAM" id="SSF53098">
    <property type="entry name" value="Ribonuclease H-like"/>
    <property type="match status" value="1"/>
</dbReference>
<comment type="caution">
    <text evidence="3">The sequence shown here is derived from an EMBL/GenBank/DDBJ whole genome shotgun (WGS) entry which is preliminary data.</text>
</comment>
<evidence type="ECO:0000259" key="1">
    <source>
        <dbReference type="Pfam" id="PF13456"/>
    </source>
</evidence>
<dbReference type="PANTHER" id="PTHR47723">
    <property type="entry name" value="OS05G0353850 PROTEIN"/>
    <property type="match status" value="1"/>
</dbReference>
<dbReference type="Proteomes" id="UP000187203">
    <property type="component" value="Unassembled WGS sequence"/>
</dbReference>
<protein>
    <recommendedName>
        <fullName evidence="5">Reverse transcriptase</fullName>
    </recommendedName>
</protein>
<dbReference type="Gene3D" id="3.30.420.10">
    <property type="entry name" value="Ribonuclease H-like superfamily/Ribonuclease H"/>
    <property type="match status" value="1"/>
</dbReference>
<dbReference type="InterPro" id="IPR036397">
    <property type="entry name" value="RNaseH_sf"/>
</dbReference>